<proteinExistence type="predicted"/>
<protein>
    <submittedName>
        <fullName evidence="1">Uncharacterized protein</fullName>
    </submittedName>
</protein>
<dbReference type="Proteomes" id="UP000054532">
    <property type="component" value="Unassembled WGS sequence"/>
</dbReference>
<reference evidence="1" key="1">
    <citation type="submission" date="2013-11" db="EMBL/GenBank/DDBJ databases">
        <title>The Genome Sequence of Phytophthora parasitica IAC_01/95.</title>
        <authorList>
            <consortium name="The Broad Institute Genomics Platform"/>
            <person name="Russ C."/>
            <person name="Tyler B."/>
            <person name="Panabieres F."/>
            <person name="Shan W."/>
            <person name="Tripathy S."/>
            <person name="Grunwald N."/>
            <person name="Machado M."/>
            <person name="Johnson C.S."/>
            <person name="Arredondo F."/>
            <person name="Hong C."/>
            <person name="Coffey M."/>
            <person name="Young S.K."/>
            <person name="Zeng Q."/>
            <person name="Gargeya S."/>
            <person name="Fitzgerald M."/>
            <person name="Abouelleil A."/>
            <person name="Alvarado L."/>
            <person name="Chapman S.B."/>
            <person name="Gainer-Dewar J."/>
            <person name="Goldberg J."/>
            <person name="Griggs A."/>
            <person name="Gujja S."/>
            <person name="Hansen M."/>
            <person name="Howarth C."/>
            <person name="Imamovic A."/>
            <person name="Ireland A."/>
            <person name="Larimer J."/>
            <person name="McCowan C."/>
            <person name="Murphy C."/>
            <person name="Pearson M."/>
            <person name="Poon T.W."/>
            <person name="Priest M."/>
            <person name="Roberts A."/>
            <person name="Saif S."/>
            <person name="Shea T."/>
            <person name="Sykes S."/>
            <person name="Wortman J."/>
            <person name="Nusbaum C."/>
            <person name="Birren B."/>
        </authorList>
    </citation>
    <scope>NUCLEOTIDE SEQUENCE [LARGE SCALE GENOMIC DNA]</scope>
    <source>
        <strain evidence="1">IAC_01/95</strain>
    </source>
</reference>
<organism evidence="1">
    <name type="scientific">Phytophthora nicotianae</name>
    <name type="common">Potato buckeye rot agent</name>
    <name type="synonym">Phytophthora parasitica</name>
    <dbReference type="NCBI Taxonomy" id="4792"/>
    <lineage>
        <taxon>Eukaryota</taxon>
        <taxon>Sar</taxon>
        <taxon>Stramenopiles</taxon>
        <taxon>Oomycota</taxon>
        <taxon>Peronosporomycetes</taxon>
        <taxon>Peronosporales</taxon>
        <taxon>Peronosporaceae</taxon>
        <taxon>Phytophthora</taxon>
    </lineage>
</organism>
<accession>W2P0Y1</accession>
<dbReference type="AlphaFoldDB" id="W2P0Y1"/>
<sequence>MSRLSMQNAVVLSAGLGGANLSRICFCPGSKDVDDASISNQESILGYCRKTVHRGH</sequence>
<evidence type="ECO:0000313" key="1">
    <source>
        <dbReference type="EMBL" id="ETM54642.1"/>
    </source>
</evidence>
<gene>
    <name evidence="1" type="ORF">L914_02055</name>
</gene>
<name>W2P0Y1_PHYNI</name>
<dbReference type="EMBL" id="KI690956">
    <property type="protein sequence ID" value="ETM54642.1"/>
    <property type="molecule type" value="Genomic_DNA"/>
</dbReference>